<organism evidence="3 4">
    <name type="scientific">Macrosiphum euphorbiae</name>
    <name type="common">potato aphid</name>
    <dbReference type="NCBI Taxonomy" id="13131"/>
    <lineage>
        <taxon>Eukaryota</taxon>
        <taxon>Metazoa</taxon>
        <taxon>Ecdysozoa</taxon>
        <taxon>Arthropoda</taxon>
        <taxon>Hexapoda</taxon>
        <taxon>Insecta</taxon>
        <taxon>Pterygota</taxon>
        <taxon>Neoptera</taxon>
        <taxon>Paraneoptera</taxon>
        <taxon>Hemiptera</taxon>
        <taxon>Sternorrhyncha</taxon>
        <taxon>Aphidomorpha</taxon>
        <taxon>Aphidoidea</taxon>
        <taxon>Aphididae</taxon>
        <taxon>Macrosiphini</taxon>
        <taxon>Macrosiphum</taxon>
    </lineage>
</organism>
<dbReference type="EMBL" id="CARXXK010000002">
    <property type="protein sequence ID" value="CAI6356479.1"/>
    <property type="molecule type" value="Genomic_DNA"/>
</dbReference>
<feature type="compositionally biased region" description="Low complexity" evidence="1">
    <location>
        <begin position="38"/>
        <end position="51"/>
    </location>
</feature>
<evidence type="ECO:0000256" key="2">
    <source>
        <dbReference type="SAM" id="SignalP"/>
    </source>
</evidence>
<evidence type="ECO:0000256" key="1">
    <source>
        <dbReference type="SAM" id="MobiDB-lite"/>
    </source>
</evidence>
<sequence length="207" mass="23688">MLYTSDIFVCVFLCSLQGRLDGFPTPIRNRPNLDGLRSTAQPSASSSSPWTFPATRLHSSYRRDWISSTSLLLLPMTIHNRVSSFYPPSSDSNNGRDGIWWSDPLSQPTSERQPVILSSEQRPYPSFENKNMHRILYDSSQPSLTDNYMTTSALSDNKFKSSSMSSCAMRLSNFRLSKDEEPMILFDQNGKMYTNYYPPARRRAQQQ</sequence>
<feature type="signal peptide" evidence="2">
    <location>
        <begin position="1"/>
        <end position="22"/>
    </location>
</feature>
<proteinExistence type="predicted"/>
<dbReference type="AlphaFoldDB" id="A0AAV0WKH7"/>
<keyword evidence="2" id="KW-0732">Signal</keyword>
<keyword evidence="4" id="KW-1185">Reference proteome</keyword>
<gene>
    <name evidence="3" type="ORF">MEUPH1_LOCUS12209</name>
</gene>
<evidence type="ECO:0000313" key="4">
    <source>
        <dbReference type="Proteomes" id="UP001160148"/>
    </source>
</evidence>
<feature type="chain" id="PRO_5043818852" evidence="2">
    <location>
        <begin position="23"/>
        <end position="207"/>
    </location>
</feature>
<evidence type="ECO:0000313" key="3">
    <source>
        <dbReference type="EMBL" id="CAI6356479.1"/>
    </source>
</evidence>
<comment type="caution">
    <text evidence="3">The sequence shown here is derived from an EMBL/GenBank/DDBJ whole genome shotgun (WGS) entry which is preliminary data.</text>
</comment>
<reference evidence="3 4" key="1">
    <citation type="submission" date="2023-01" db="EMBL/GenBank/DDBJ databases">
        <authorList>
            <person name="Whitehead M."/>
        </authorList>
    </citation>
    <scope>NUCLEOTIDE SEQUENCE [LARGE SCALE GENOMIC DNA]</scope>
</reference>
<feature type="region of interest" description="Disordered" evidence="1">
    <location>
        <begin position="30"/>
        <end position="51"/>
    </location>
</feature>
<name>A0AAV0WKH7_9HEMI</name>
<protein>
    <submittedName>
        <fullName evidence="3">Uncharacterized protein</fullName>
    </submittedName>
</protein>
<dbReference type="Proteomes" id="UP001160148">
    <property type="component" value="Unassembled WGS sequence"/>
</dbReference>
<accession>A0AAV0WKH7</accession>